<evidence type="ECO:0008006" key="11">
    <source>
        <dbReference type="Google" id="ProtNLM"/>
    </source>
</evidence>
<comment type="subcellular location">
    <subcellularLocation>
        <location evidence="1">Cell inner membrane</location>
        <topology evidence="1">Multi-pass membrane protein</topology>
    </subcellularLocation>
</comment>
<dbReference type="OrthoDB" id="498439at2759"/>
<evidence type="ECO:0000256" key="1">
    <source>
        <dbReference type="ARBA" id="ARBA00004429"/>
    </source>
</evidence>
<dbReference type="InterPro" id="IPR007272">
    <property type="entry name" value="Sulf_transp_TsuA/YedE"/>
</dbReference>
<dbReference type="Pfam" id="PF04143">
    <property type="entry name" value="Sulf_transp"/>
    <property type="match status" value="1"/>
</dbReference>
<name>A0A830H7A8_9CHLO</name>
<accession>A0A830H7A8</accession>
<evidence type="ECO:0000256" key="5">
    <source>
        <dbReference type="ARBA" id="ARBA00022692"/>
    </source>
</evidence>
<keyword evidence="7 8" id="KW-0472">Membrane</keyword>
<feature type="transmembrane region" description="Helical" evidence="8">
    <location>
        <begin position="54"/>
        <end position="73"/>
    </location>
</feature>
<protein>
    <recommendedName>
        <fullName evidence="11">Sulphur transport domain-containing protein</fullName>
    </recommendedName>
</protein>
<feature type="transmembrane region" description="Helical" evidence="8">
    <location>
        <begin position="247"/>
        <end position="267"/>
    </location>
</feature>
<organism evidence="9 10">
    <name type="scientific">Pycnococcus provasolii</name>
    <dbReference type="NCBI Taxonomy" id="41880"/>
    <lineage>
        <taxon>Eukaryota</taxon>
        <taxon>Viridiplantae</taxon>
        <taxon>Chlorophyta</taxon>
        <taxon>Pseudoscourfieldiophyceae</taxon>
        <taxon>Pseudoscourfieldiales</taxon>
        <taxon>Pycnococcaceae</taxon>
        <taxon>Pycnococcus</taxon>
    </lineage>
</organism>
<evidence type="ECO:0000256" key="3">
    <source>
        <dbReference type="ARBA" id="ARBA00022475"/>
    </source>
</evidence>
<dbReference type="InterPro" id="IPR046513">
    <property type="entry name" value="DUF6691"/>
</dbReference>
<dbReference type="Proteomes" id="UP000660262">
    <property type="component" value="Unassembled WGS sequence"/>
</dbReference>
<dbReference type="PANTHER" id="PTHR30574">
    <property type="entry name" value="INNER MEMBRANE PROTEIN YEDE"/>
    <property type="match status" value="1"/>
</dbReference>
<keyword evidence="4" id="KW-0997">Cell inner membrane</keyword>
<comment type="caution">
    <text evidence="9">The sequence shown here is derived from an EMBL/GenBank/DDBJ whole genome shotgun (WGS) entry which is preliminary data.</text>
</comment>
<feature type="transmembrane region" description="Helical" evidence="8">
    <location>
        <begin position="207"/>
        <end position="227"/>
    </location>
</feature>
<keyword evidence="6 8" id="KW-1133">Transmembrane helix</keyword>
<feature type="transmembrane region" description="Helical" evidence="8">
    <location>
        <begin position="163"/>
        <end position="186"/>
    </location>
</feature>
<evidence type="ECO:0000256" key="4">
    <source>
        <dbReference type="ARBA" id="ARBA00022519"/>
    </source>
</evidence>
<evidence type="ECO:0000313" key="10">
    <source>
        <dbReference type="Proteomes" id="UP000660262"/>
    </source>
</evidence>
<reference evidence="9" key="1">
    <citation type="submission" date="2020-10" db="EMBL/GenBank/DDBJ databases">
        <title>Unveiling of a novel bifunctional photoreceptor, Dualchrome1, isolated from a cosmopolitan green alga.</title>
        <authorList>
            <person name="Suzuki S."/>
            <person name="Kawachi M."/>
        </authorList>
    </citation>
    <scope>NUCLEOTIDE SEQUENCE</scope>
    <source>
        <strain evidence="9">NIES 2893</strain>
    </source>
</reference>
<keyword evidence="3" id="KW-1003">Cell membrane</keyword>
<feature type="transmembrane region" description="Helical" evidence="8">
    <location>
        <begin position="12"/>
        <end position="33"/>
    </location>
</feature>
<evidence type="ECO:0000256" key="2">
    <source>
        <dbReference type="ARBA" id="ARBA00022448"/>
    </source>
</evidence>
<dbReference type="Pfam" id="PF20398">
    <property type="entry name" value="DUF6691"/>
    <property type="match status" value="1"/>
</dbReference>
<dbReference type="AlphaFoldDB" id="A0A830H7A8"/>
<dbReference type="EMBL" id="BNJQ01000001">
    <property type="protein sequence ID" value="GHP01561.1"/>
    <property type="molecule type" value="Genomic_DNA"/>
</dbReference>
<sequence length="350" mass="34773">MGVTSHPLLAFTPIQASLGGLVLATAVTGKMALLGKVTGISGTVKGLILKSQKATNGAFVAGLVLAGNAIAVLRPEWVVVAAAAPVWRAVVAGVLVGAGTAMGNGCTSGHGLCGISRLSPRSIVATVTFMAAGVATATATKSMHALGYVTANTPPIAFAAPGAAFYLDAAVVAGTAAALYGAIAVAKGMLPCKKDNADPAYCSALEFATEFVSGATFAAGLGLSGMTSGAKVAGFLDSPLISKTWDASLMFVMGVALVPLTGVMMMIKQRSKEQKPPLLTSKYAIPTNSTIDAKLLTGAALFGAGWGLYGACPGPAIVQAAAQPGVNTLGFVAAMMAGQVAYENAMSSSS</sequence>
<evidence type="ECO:0000256" key="8">
    <source>
        <dbReference type="SAM" id="Phobius"/>
    </source>
</evidence>
<feature type="transmembrane region" description="Helical" evidence="8">
    <location>
        <begin position="79"/>
        <end position="102"/>
    </location>
</feature>
<dbReference type="PANTHER" id="PTHR30574:SF1">
    <property type="entry name" value="SULPHUR TRANSPORT DOMAIN-CONTAINING PROTEIN"/>
    <property type="match status" value="1"/>
</dbReference>
<keyword evidence="10" id="KW-1185">Reference proteome</keyword>
<evidence type="ECO:0000256" key="6">
    <source>
        <dbReference type="ARBA" id="ARBA00022989"/>
    </source>
</evidence>
<keyword evidence="2" id="KW-0813">Transport</keyword>
<proteinExistence type="predicted"/>
<gene>
    <name evidence="9" type="ORF">PPROV_000031700</name>
</gene>
<evidence type="ECO:0000256" key="7">
    <source>
        <dbReference type="ARBA" id="ARBA00023136"/>
    </source>
</evidence>
<dbReference type="GO" id="GO:0005886">
    <property type="term" value="C:plasma membrane"/>
    <property type="evidence" value="ECO:0007669"/>
    <property type="project" value="UniProtKB-SubCell"/>
</dbReference>
<keyword evidence="5 8" id="KW-0812">Transmembrane</keyword>
<evidence type="ECO:0000313" key="9">
    <source>
        <dbReference type="EMBL" id="GHP01561.1"/>
    </source>
</evidence>
<feature type="transmembrane region" description="Helical" evidence="8">
    <location>
        <begin position="123"/>
        <end position="143"/>
    </location>
</feature>